<dbReference type="AlphaFoldDB" id="A0AAD5NTE7"/>
<organism evidence="2 3">
    <name type="scientific">Acer negundo</name>
    <name type="common">Box elder</name>
    <dbReference type="NCBI Taxonomy" id="4023"/>
    <lineage>
        <taxon>Eukaryota</taxon>
        <taxon>Viridiplantae</taxon>
        <taxon>Streptophyta</taxon>
        <taxon>Embryophyta</taxon>
        <taxon>Tracheophyta</taxon>
        <taxon>Spermatophyta</taxon>
        <taxon>Magnoliopsida</taxon>
        <taxon>eudicotyledons</taxon>
        <taxon>Gunneridae</taxon>
        <taxon>Pentapetalae</taxon>
        <taxon>rosids</taxon>
        <taxon>malvids</taxon>
        <taxon>Sapindales</taxon>
        <taxon>Sapindaceae</taxon>
        <taxon>Hippocastanoideae</taxon>
        <taxon>Acereae</taxon>
        <taxon>Acer</taxon>
    </lineage>
</organism>
<feature type="region of interest" description="Disordered" evidence="1">
    <location>
        <begin position="28"/>
        <end position="57"/>
    </location>
</feature>
<evidence type="ECO:0000256" key="1">
    <source>
        <dbReference type="SAM" id="MobiDB-lite"/>
    </source>
</evidence>
<keyword evidence="3" id="KW-1185">Reference proteome</keyword>
<sequence length="85" mass="8848">MDSGHLVVGGGFGFGGFMGAGLGHNIEDAIPEVDDDSNEVDGSNVESNYEYQPSGSVSDFDASLVDNLDERHVMSGIPGRCEPDG</sequence>
<dbReference type="Proteomes" id="UP001064489">
    <property type="component" value="Chromosome 4"/>
</dbReference>
<accession>A0AAD5NTE7</accession>
<feature type="compositionally biased region" description="Polar residues" evidence="1">
    <location>
        <begin position="40"/>
        <end position="57"/>
    </location>
</feature>
<evidence type="ECO:0000313" key="3">
    <source>
        <dbReference type="Proteomes" id="UP001064489"/>
    </source>
</evidence>
<protein>
    <submittedName>
        <fullName evidence="2">Uncharacterized protein</fullName>
    </submittedName>
</protein>
<evidence type="ECO:0000313" key="2">
    <source>
        <dbReference type="EMBL" id="KAI9181701.1"/>
    </source>
</evidence>
<comment type="caution">
    <text evidence="2">The sequence shown here is derived from an EMBL/GenBank/DDBJ whole genome shotgun (WGS) entry which is preliminary data.</text>
</comment>
<name>A0AAD5NTE7_ACENE</name>
<dbReference type="EMBL" id="JAJSOW010000101">
    <property type="protein sequence ID" value="KAI9181701.1"/>
    <property type="molecule type" value="Genomic_DNA"/>
</dbReference>
<reference evidence="2" key="2">
    <citation type="submission" date="2023-02" db="EMBL/GenBank/DDBJ databases">
        <authorList>
            <person name="Swenson N.G."/>
            <person name="Wegrzyn J.L."/>
            <person name="Mcevoy S.L."/>
        </authorList>
    </citation>
    <scope>NUCLEOTIDE SEQUENCE</scope>
    <source>
        <strain evidence="2">91603</strain>
        <tissue evidence="2">Leaf</tissue>
    </source>
</reference>
<feature type="compositionally biased region" description="Acidic residues" evidence="1">
    <location>
        <begin position="29"/>
        <end position="39"/>
    </location>
</feature>
<proteinExistence type="predicted"/>
<gene>
    <name evidence="2" type="ORF">LWI28_017649</name>
</gene>
<reference evidence="2" key="1">
    <citation type="journal article" date="2022" name="Plant J.">
        <title>Strategies of tolerance reflected in two North American maple genomes.</title>
        <authorList>
            <person name="McEvoy S.L."/>
            <person name="Sezen U.U."/>
            <person name="Trouern-Trend A."/>
            <person name="McMahon S.M."/>
            <person name="Schaberg P.G."/>
            <person name="Yang J."/>
            <person name="Wegrzyn J.L."/>
            <person name="Swenson N.G."/>
        </authorList>
    </citation>
    <scope>NUCLEOTIDE SEQUENCE</scope>
    <source>
        <strain evidence="2">91603</strain>
    </source>
</reference>